<dbReference type="KEGG" id="val:VDBG_06132"/>
<accession>C9SMK8</accession>
<dbReference type="Proteomes" id="UP000008698">
    <property type="component" value="Unassembled WGS sequence"/>
</dbReference>
<name>C9SMK8_VERA1</name>
<reference evidence="3" key="1">
    <citation type="journal article" date="2011" name="PLoS Pathog.">
        <title>Comparative genomics yields insights into niche adaptation of plant vascular wilt pathogens.</title>
        <authorList>
            <person name="Klosterman S.J."/>
            <person name="Subbarao K.V."/>
            <person name="Kang S."/>
            <person name="Veronese P."/>
            <person name="Gold S.E."/>
            <person name="Thomma B.P.H.J."/>
            <person name="Chen Z."/>
            <person name="Henrissat B."/>
            <person name="Lee Y.-H."/>
            <person name="Park J."/>
            <person name="Garcia-Pedrajas M.D."/>
            <person name="Barbara D.J."/>
            <person name="Anchieta A."/>
            <person name="de Jonge R."/>
            <person name="Santhanam P."/>
            <person name="Maruthachalam K."/>
            <person name="Atallah Z."/>
            <person name="Amyotte S.G."/>
            <person name="Paz Z."/>
            <person name="Inderbitzin P."/>
            <person name="Hayes R.J."/>
            <person name="Heiman D.I."/>
            <person name="Young S."/>
            <person name="Zeng Q."/>
            <person name="Engels R."/>
            <person name="Galagan J."/>
            <person name="Cuomo C.A."/>
            <person name="Dobinson K.F."/>
            <person name="Ma L.-J."/>
        </authorList>
    </citation>
    <scope>NUCLEOTIDE SEQUENCE [LARGE SCALE GENOMIC DNA]</scope>
    <source>
        <strain evidence="3">VaMs.102 / ATCC MYA-4576 / FGSC 10136</strain>
    </source>
</reference>
<evidence type="ECO:0000313" key="2">
    <source>
        <dbReference type="EMBL" id="EEY20023.1"/>
    </source>
</evidence>
<keyword evidence="2" id="KW-0675">Receptor</keyword>
<dbReference type="HOGENOM" id="CLU_200689_0_0_1"/>
<dbReference type="OrthoDB" id="10006023at2759"/>
<organism evidence="3">
    <name type="scientific">Verticillium alfalfae (strain VaMs.102 / ATCC MYA-4576 / FGSC 10136)</name>
    <name type="common">Verticillium wilt of alfalfa</name>
    <name type="synonym">Verticillium albo-atrum</name>
    <dbReference type="NCBI Taxonomy" id="526221"/>
    <lineage>
        <taxon>Eukaryota</taxon>
        <taxon>Fungi</taxon>
        <taxon>Dikarya</taxon>
        <taxon>Ascomycota</taxon>
        <taxon>Pezizomycotina</taxon>
        <taxon>Sordariomycetes</taxon>
        <taxon>Hypocreomycetidae</taxon>
        <taxon>Glomerellales</taxon>
        <taxon>Plectosphaerellaceae</taxon>
        <taxon>Verticillium</taxon>
    </lineage>
</organism>
<dbReference type="RefSeq" id="XP_003003690.1">
    <property type="nucleotide sequence ID" value="XM_003003644.1"/>
</dbReference>
<dbReference type="EMBL" id="DS985220">
    <property type="protein sequence ID" value="EEY20023.1"/>
    <property type="molecule type" value="Genomic_DNA"/>
</dbReference>
<dbReference type="STRING" id="526221.C9SMK8"/>
<feature type="compositionally biased region" description="Polar residues" evidence="1">
    <location>
        <begin position="11"/>
        <end position="21"/>
    </location>
</feature>
<dbReference type="AlphaFoldDB" id="C9SMK8"/>
<evidence type="ECO:0000313" key="3">
    <source>
        <dbReference type="Proteomes" id="UP000008698"/>
    </source>
</evidence>
<dbReference type="GeneID" id="9534792"/>
<protein>
    <submittedName>
        <fullName evidence="2">Peroxisomal targeting signal receptor</fullName>
    </submittedName>
</protein>
<evidence type="ECO:0000256" key="1">
    <source>
        <dbReference type="SAM" id="MobiDB-lite"/>
    </source>
</evidence>
<sequence length="74" mass="7696">MSFLGGAECSTAGNPLSQFQKHVQGDKQLQGDRLAQRGPNALAGGFRSGGGSAQQDEVCRPPPFGLGPPARCQR</sequence>
<feature type="region of interest" description="Disordered" evidence="1">
    <location>
        <begin position="1"/>
        <end position="74"/>
    </location>
</feature>
<gene>
    <name evidence="2" type="ORF">VDBG_06132</name>
</gene>
<dbReference type="eggNOG" id="KOG1125">
    <property type="taxonomic scope" value="Eukaryota"/>
</dbReference>
<keyword evidence="3" id="KW-1185">Reference proteome</keyword>
<proteinExistence type="predicted"/>